<feature type="compositionally biased region" description="Basic and acidic residues" evidence="2">
    <location>
        <begin position="686"/>
        <end position="697"/>
    </location>
</feature>
<dbReference type="Proteomes" id="UP001648503">
    <property type="component" value="Unassembled WGS sequence"/>
</dbReference>
<comment type="caution">
    <text evidence="3">The sequence shown here is derived from an EMBL/GenBank/DDBJ whole genome shotgun (WGS) entry which is preliminary data.</text>
</comment>
<feature type="region of interest" description="Disordered" evidence="2">
    <location>
        <begin position="583"/>
        <end position="614"/>
    </location>
</feature>
<organism evidence="3 4">
    <name type="scientific">Batrachochytrium salamandrivorans</name>
    <dbReference type="NCBI Taxonomy" id="1357716"/>
    <lineage>
        <taxon>Eukaryota</taxon>
        <taxon>Fungi</taxon>
        <taxon>Fungi incertae sedis</taxon>
        <taxon>Chytridiomycota</taxon>
        <taxon>Chytridiomycota incertae sedis</taxon>
        <taxon>Chytridiomycetes</taxon>
        <taxon>Rhizophydiales</taxon>
        <taxon>Rhizophydiales incertae sedis</taxon>
        <taxon>Batrachochytrium</taxon>
    </lineage>
</organism>
<evidence type="ECO:0000313" key="4">
    <source>
        <dbReference type="Proteomes" id="UP001648503"/>
    </source>
</evidence>
<sequence>MSLDMKVMSSKKLIEHTRSILLNNELAHLGFHTQDNKGMLNGNNDNSCPKRDLTLPIIVSEDDILEKYLTDNNITASNDRIFLTETFLGCIRHQKMLESSLRLFYKKTGGNYLQTEYHLFSVLFYLALWRLEELGFQKFSKFVRLFDPLKMSKLLGFIFNPANLNHDLKIVWEEVLDHQFLKEHVIDPVLRHVSIAQSLMEELRNLADNGMVAKKSQKTPTEPQEFILTIPKIRKPVPPTPKMSVVVKAIPVPKTLYKESSEMVQLLQIKESNRTKLQKQYEINQKGIFKVATRKPSDKVKKIRQELEQEQKEKIDRERAKLHRPVPRLVHEPVQVKLTTAAILREDALIRKQRQKEEAEMIQAETMIQDPKEFEKWKEECKLKEMENRLLELERRRLDIQLVHEDIYVARQEIVKENRDKAIEVHALKEEIKSISDQQKRLKDEENKKKIEDVHEIKLGIIRAKTRVIEDNTKIASEIAHAHQILLQKARREEEEEHARKTELIQQIRLVERSIPPVGSIQRGIDLTETSGIGLLGEMSIVELQERLLLAKIRVQDDEECRRSEITKNKMNRLEQISHKLQEIDNERSERKSRRVQKSLPDRGLSVSSMATDRSTTKSIKMALFEKDPELRILQEKIAERKAARLSSRCVIETSTSIHHSLAKHPSTTWNKRSTPSSNTRSDTSMPEKCDDLDKVEILPQTQRTGERQESDSDGLLWQDNVQNMDISPTVELKTMQI</sequence>
<dbReference type="PANTHER" id="PTHR34649">
    <property type="entry name" value="CILIA- AND FLAGELLA-ASSOCIATED PROTEIN 99"/>
    <property type="match status" value="1"/>
</dbReference>
<evidence type="ECO:0008006" key="5">
    <source>
        <dbReference type="Google" id="ProtNLM"/>
    </source>
</evidence>
<protein>
    <recommendedName>
        <fullName evidence="5">Cilia- and flagella-associated protein 99</fullName>
    </recommendedName>
</protein>
<gene>
    <name evidence="3" type="ORF">BASA50_009141</name>
</gene>
<dbReference type="PANTHER" id="PTHR34649:SF1">
    <property type="entry name" value="CILIA- AND FLAGELLA-ASSOCIATED PROTEIN 99"/>
    <property type="match status" value="1"/>
</dbReference>
<evidence type="ECO:0000256" key="1">
    <source>
        <dbReference type="SAM" id="Coils"/>
    </source>
</evidence>
<reference evidence="3 4" key="1">
    <citation type="submission" date="2021-02" db="EMBL/GenBank/DDBJ databases">
        <title>Variation within the Batrachochytrium salamandrivorans European outbreak.</title>
        <authorList>
            <person name="Kelly M."/>
            <person name="Pasmans F."/>
            <person name="Shea T.P."/>
            <person name="Munoz J.F."/>
            <person name="Carranza S."/>
            <person name="Cuomo C.A."/>
            <person name="Martel A."/>
        </authorList>
    </citation>
    <scope>NUCLEOTIDE SEQUENCE [LARGE SCALE GENOMIC DNA]</scope>
    <source>
        <strain evidence="3 4">AMFP18/2</strain>
    </source>
</reference>
<keyword evidence="4" id="KW-1185">Reference proteome</keyword>
<feature type="compositionally biased region" description="Polar residues" evidence="2">
    <location>
        <begin position="666"/>
        <end position="685"/>
    </location>
</feature>
<dbReference type="InterPro" id="IPR039341">
    <property type="entry name" value="CFAP99"/>
</dbReference>
<evidence type="ECO:0000313" key="3">
    <source>
        <dbReference type="EMBL" id="KAH6591138.1"/>
    </source>
</evidence>
<keyword evidence="1" id="KW-0175">Coiled coil</keyword>
<name>A0ABQ8F2Z9_9FUNG</name>
<dbReference type="EMBL" id="JAFCIX010000418">
    <property type="protein sequence ID" value="KAH6591138.1"/>
    <property type="molecule type" value="Genomic_DNA"/>
</dbReference>
<accession>A0ABQ8F2Z9</accession>
<feature type="coiled-coil region" evidence="1">
    <location>
        <begin position="345"/>
        <end position="448"/>
    </location>
</feature>
<proteinExistence type="predicted"/>
<evidence type="ECO:0000256" key="2">
    <source>
        <dbReference type="SAM" id="MobiDB-lite"/>
    </source>
</evidence>
<feature type="region of interest" description="Disordered" evidence="2">
    <location>
        <begin position="660"/>
        <end position="721"/>
    </location>
</feature>